<accession>A0A6S6W711</accession>
<dbReference type="EMBL" id="HG992981">
    <property type="protein sequence ID" value="CAE7174071.1"/>
    <property type="molecule type" value="Genomic_DNA"/>
</dbReference>
<sequence>MLSASLSRAHATDAAAAPHSGILLDTSDVHTPSAHDLGNLLSNTTPTNLARHYTSLQDHADHLIAVESSSQDDGLTPRHAYRREGFSWGQQSNFEGHGRHYPNPVTMEQERSDSPPPLEEIIRRATIVDADHLQNIKLQHVDSMESRASTSIHMTDSFSTNTSESYTLDNRRSSIAAFAKGIVRHVPDLILHPLESKQVQPRRDSKESASVKLPKKDRVLSFAPLPTANSKELHDKPSRPPVIHEAPSESTNKSSKPKNIPSPSAKGGLRDRRKVQLDLSMPTEMPDLPPRGRSPADLIGNIGAPRQRSPKTPWIHNKQPTWEPSPIVKSTPIVEEGHARDDGLCLLPGSDALVSLQTPRFERPLAKVRDRCYISLPRSKRTRSLLSGHSGTSASASASVSSATTPAEEHIYQERQTHTRAELQHISQATTRSRRWAWKSKTSSEDAPPSPASEIFSRRFSMNPFKRANRISDQTGMESAKPTSPASYRAPGGKQRHPPTSLAYMDAPPSFVPPGLKRVPTPPLFDTNGEVRGKLADFFFDVQGPGGPSTRSKLKSSPGGYWDSDVLLMSLSHDLDNLDDEEEEEGPEGPRSDFIPTPIEFETNGTPDLIRGDAGYLGVKPPATPSLAASSPMLGHDGWYKLHNQLSIETPNERTLILLAQQEAEERRKFEWLVPEHLPNSPLCPLHEKYKGPSSGLCYWHGRRSGKNIRRGEYARPAERSGNLNGASSQVDYVGDLGLLKPTGHVATPMREVKKRRLVSLSSP</sequence>
<feature type="compositionally biased region" description="Low complexity" evidence="1">
    <location>
        <begin position="250"/>
        <end position="264"/>
    </location>
</feature>
<feature type="compositionally biased region" description="Polar residues" evidence="1">
    <location>
        <begin position="471"/>
        <end position="486"/>
    </location>
</feature>
<feature type="region of interest" description="Disordered" evidence="1">
    <location>
        <begin position="195"/>
        <end position="327"/>
    </location>
</feature>
<feature type="compositionally biased region" description="Basic and acidic residues" evidence="1">
    <location>
        <begin position="201"/>
        <end position="219"/>
    </location>
</feature>
<feature type="region of interest" description="Disordered" evidence="1">
    <location>
        <begin position="578"/>
        <end position="599"/>
    </location>
</feature>
<reference evidence="2" key="1">
    <citation type="submission" date="2021-02" db="EMBL/GenBank/DDBJ databases">
        <authorList>
            <person name="Syme A R."/>
            <person name="Syme A R."/>
            <person name="Moolhuijzen P."/>
        </authorList>
    </citation>
    <scope>NUCLEOTIDE SEQUENCE</scope>
    <source>
        <strain evidence="2">W1-1</strain>
    </source>
</reference>
<evidence type="ECO:0000313" key="2">
    <source>
        <dbReference type="EMBL" id="CAE7174071.1"/>
    </source>
</evidence>
<proteinExistence type="predicted"/>
<evidence type="ECO:0000256" key="1">
    <source>
        <dbReference type="SAM" id="MobiDB-lite"/>
    </source>
</evidence>
<feature type="region of interest" description="Disordered" evidence="1">
    <location>
        <begin position="383"/>
        <end position="500"/>
    </location>
</feature>
<dbReference type="Proteomes" id="UP000472372">
    <property type="component" value="Chromosome 5"/>
</dbReference>
<organism evidence="2 3">
    <name type="scientific">Pyrenophora teres f. teres</name>
    <dbReference type="NCBI Taxonomy" id="97479"/>
    <lineage>
        <taxon>Eukaryota</taxon>
        <taxon>Fungi</taxon>
        <taxon>Dikarya</taxon>
        <taxon>Ascomycota</taxon>
        <taxon>Pezizomycotina</taxon>
        <taxon>Dothideomycetes</taxon>
        <taxon>Pleosporomycetidae</taxon>
        <taxon>Pleosporales</taxon>
        <taxon>Pleosporineae</taxon>
        <taxon>Pleosporaceae</taxon>
        <taxon>Pyrenophora</taxon>
    </lineage>
</organism>
<dbReference type="AlphaFoldDB" id="A0A6S6W711"/>
<name>A0A6S6W711_9PLEO</name>
<gene>
    <name evidence="2" type="ORF">PTTW11_05559</name>
</gene>
<feature type="compositionally biased region" description="Low complexity" evidence="1">
    <location>
        <begin position="384"/>
        <end position="404"/>
    </location>
</feature>
<evidence type="ECO:0000313" key="3">
    <source>
        <dbReference type="Proteomes" id="UP000472372"/>
    </source>
</evidence>
<feature type="compositionally biased region" description="Acidic residues" evidence="1">
    <location>
        <begin position="578"/>
        <end position="587"/>
    </location>
</feature>
<feature type="compositionally biased region" description="Basic and acidic residues" evidence="1">
    <location>
        <begin position="407"/>
        <end position="423"/>
    </location>
</feature>
<protein>
    <submittedName>
        <fullName evidence="2">Uncharacterized protein</fullName>
    </submittedName>
</protein>
<feature type="region of interest" description="Disordered" evidence="1">
    <location>
        <begin position="88"/>
        <end position="115"/>
    </location>
</feature>